<evidence type="ECO:0000256" key="3">
    <source>
        <dbReference type="RuleBase" id="RU361235"/>
    </source>
</evidence>
<dbReference type="PROSITE" id="PS00122">
    <property type="entry name" value="CARBOXYLESTERASE_B_1"/>
    <property type="match status" value="1"/>
</dbReference>
<reference evidence="5 6" key="1">
    <citation type="journal article" date="2015" name="Stand. Genomic Sci.">
        <title>Genomic Encyclopedia of Bacterial and Archaeal Type Strains, Phase III: the genomes of soil and plant-associated and newly described type strains.</title>
        <authorList>
            <person name="Whitman W.B."/>
            <person name="Woyke T."/>
            <person name="Klenk H.P."/>
            <person name="Zhou Y."/>
            <person name="Lilburn T.G."/>
            <person name="Beck B.J."/>
            <person name="De Vos P."/>
            <person name="Vandamme P."/>
            <person name="Eisen J.A."/>
            <person name="Garrity G."/>
            <person name="Hugenholtz P."/>
            <person name="Kyrpides N.C."/>
        </authorList>
    </citation>
    <scope>NUCLEOTIDE SEQUENCE [LARGE SCALE GENOMIC DNA]</scope>
    <source>
        <strain evidence="5 6">DSM 64</strain>
    </source>
</reference>
<comment type="caution">
    <text evidence="5">The sequence shown here is derived from an EMBL/GenBank/DDBJ whole genome shotgun (WGS) entry which is preliminary data.</text>
</comment>
<dbReference type="InterPro" id="IPR050654">
    <property type="entry name" value="AChE-related_enzymes"/>
</dbReference>
<dbReference type="EMBL" id="VJWE01000012">
    <property type="protein sequence ID" value="TWG38177.1"/>
    <property type="molecule type" value="Genomic_DNA"/>
</dbReference>
<sequence>MTTRRIFLQVSSGALAGSLIGCGGGGDEKPVVDTTSGKFSGTMLGSTTVYKGIPYARPPIGALRFQSPKPYAPTTAQVTPATAFGPASLQTLPANVTWIYTQPEAQSEDCLTLNIWAPRDVSKAPVMVWLHGGAWRTGATSMPLMDGQRLAEQGLVVVTVNYRLGSMSSLAHPDFTDPETGLAANWGLQDQAAALRWVHENIARFGGDPGNVCLAGQSAGAVNAALIAQHPVWSQWLHKAVLFSSAGIAAPAGFSLQDAASYTELLATTLKTTPKGLLGIPAATLHAAELALNAQPLPATFRSGFGVKASPVMDGKSVFADWTRVGWPQRVPVLITNTLTEGSFFVDLVDPATQASLTAPLPSSIEALTALVAPLSGSASRASQVIAAYQDAALAEGRSSAPGNLWVEINGDRNLRNFCVRYADSLVKQGANVRYGTFMHDLPAPGRGVPHCAELPFLFGTYGLDYYRQKVGSGSAEQQLSRHLMSAVTTFAQSGTATFADGTAWPGYGSGSANSALIGTGASSSIAFGTVPKIAQMRVWDALLGYQ</sequence>
<dbReference type="PROSITE" id="PS51257">
    <property type="entry name" value="PROKAR_LIPOPROTEIN"/>
    <property type="match status" value="1"/>
</dbReference>
<dbReference type="Proteomes" id="UP000321485">
    <property type="component" value="Unassembled WGS sequence"/>
</dbReference>
<dbReference type="PROSITE" id="PS00941">
    <property type="entry name" value="CARBOXYLESTERASE_B_2"/>
    <property type="match status" value="1"/>
</dbReference>
<dbReference type="InterPro" id="IPR002018">
    <property type="entry name" value="CarbesteraseB"/>
</dbReference>
<dbReference type="InterPro" id="IPR029058">
    <property type="entry name" value="AB_hydrolase_fold"/>
</dbReference>
<proteinExistence type="inferred from homology"/>
<dbReference type="PANTHER" id="PTHR43918:SF4">
    <property type="entry name" value="CARBOXYLIC ESTER HYDROLASE"/>
    <property type="match status" value="1"/>
</dbReference>
<dbReference type="GO" id="GO:0052689">
    <property type="term" value="F:carboxylic ester hydrolase activity"/>
    <property type="evidence" value="ECO:0007669"/>
    <property type="project" value="TreeGrafter"/>
</dbReference>
<dbReference type="PANTHER" id="PTHR43918">
    <property type="entry name" value="ACETYLCHOLINESTERASE"/>
    <property type="match status" value="1"/>
</dbReference>
<dbReference type="Gene3D" id="3.40.50.1820">
    <property type="entry name" value="alpha/beta hydrolase"/>
    <property type="match status" value="1"/>
</dbReference>
<evidence type="ECO:0000313" key="5">
    <source>
        <dbReference type="EMBL" id="TWG38177.1"/>
    </source>
</evidence>
<dbReference type="AlphaFoldDB" id="A0A561XPY5"/>
<feature type="domain" description="Carboxylesterase type B" evidence="4">
    <location>
        <begin position="29"/>
        <end position="519"/>
    </location>
</feature>
<keyword evidence="2 3" id="KW-0378">Hydrolase</keyword>
<protein>
    <recommendedName>
        <fullName evidence="3">Carboxylic ester hydrolase</fullName>
        <ecNumber evidence="3">3.1.1.-</ecNumber>
    </recommendedName>
</protein>
<dbReference type="InterPro" id="IPR019819">
    <property type="entry name" value="Carboxylesterase_B_CS"/>
</dbReference>
<evidence type="ECO:0000256" key="1">
    <source>
        <dbReference type="ARBA" id="ARBA00005964"/>
    </source>
</evidence>
<evidence type="ECO:0000256" key="2">
    <source>
        <dbReference type="ARBA" id="ARBA00022801"/>
    </source>
</evidence>
<dbReference type="InterPro" id="IPR019826">
    <property type="entry name" value="Carboxylesterase_B_AS"/>
</dbReference>
<dbReference type="SUPFAM" id="SSF53474">
    <property type="entry name" value="alpha/beta-Hydrolases"/>
    <property type="match status" value="1"/>
</dbReference>
<name>A0A561XPY5_ACIDE</name>
<evidence type="ECO:0000259" key="4">
    <source>
        <dbReference type="Pfam" id="PF00135"/>
    </source>
</evidence>
<dbReference type="Pfam" id="PF00135">
    <property type="entry name" value="COesterase"/>
    <property type="match status" value="1"/>
</dbReference>
<dbReference type="EC" id="3.1.1.-" evidence="3"/>
<accession>A0A561XPY5</accession>
<gene>
    <name evidence="5" type="ORF">ATF69_2118</name>
</gene>
<organism evidence="5 6">
    <name type="scientific">Acidovorax delafieldii</name>
    <name type="common">Pseudomonas delafieldii</name>
    <dbReference type="NCBI Taxonomy" id="47920"/>
    <lineage>
        <taxon>Bacteria</taxon>
        <taxon>Pseudomonadati</taxon>
        <taxon>Pseudomonadota</taxon>
        <taxon>Betaproteobacteria</taxon>
        <taxon>Burkholderiales</taxon>
        <taxon>Comamonadaceae</taxon>
        <taxon>Acidovorax</taxon>
    </lineage>
</organism>
<evidence type="ECO:0000313" key="6">
    <source>
        <dbReference type="Proteomes" id="UP000321485"/>
    </source>
</evidence>
<comment type="similarity">
    <text evidence="1 3">Belongs to the type-B carboxylesterase/lipase family.</text>
</comment>